<dbReference type="PIRSF" id="PIRSF001263">
    <property type="entry name" value="Cyanate_hydratas"/>
    <property type="match status" value="1"/>
</dbReference>
<keyword evidence="6" id="KW-1185">Reference proteome</keyword>
<dbReference type="PRINTS" id="PR01693">
    <property type="entry name" value="CYANASE"/>
</dbReference>
<dbReference type="CDD" id="cd00559">
    <property type="entry name" value="Cyanase_C"/>
    <property type="match status" value="1"/>
</dbReference>
<dbReference type="Proteomes" id="UP000295399">
    <property type="component" value="Unassembled WGS sequence"/>
</dbReference>
<dbReference type="NCBIfam" id="NF002773">
    <property type="entry name" value="PRK02866.1"/>
    <property type="match status" value="1"/>
</dbReference>
<dbReference type="HAMAP" id="MF_00535">
    <property type="entry name" value="Cyanate_hydrat"/>
    <property type="match status" value="1"/>
</dbReference>
<organism evidence="5 6">
    <name type="scientific">Rhodothalassium salexigens DSM 2132</name>
    <dbReference type="NCBI Taxonomy" id="1188247"/>
    <lineage>
        <taxon>Bacteria</taxon>
        <taxon>Pseudomonadati</taxon>
        <taxon>Pseudomonadota</taxon>
        <taxon>Alphaproteobacteria</taxon>
        <taxon>Rhodothalassiales</taxon>
        <taxon>Rhodothalassiaceae</taxon>
        <taxon>Rhodothalassium</taxon>
    </lineage>
</organism>
<dbReference type="EC" id="4.2.1.104" evidence="3"/>
<dbReference type="Pfam" id="PF02560">
    <property type="entry name" value="Cyanate_lyase"/>
    <property type="match status" value="1"/>
</dbReference>
<dbReference type="InterPro" id="IPR010982">
    <property type="entry name" value="Lambda_DNA-bd_dom_sf"/>
</dbReference>
<comment type="caution">
    <text evidence="5">The sequence shown here is derived from an EMBL/GenBank/DDBJ whole genome shotgun (WGS) entry which is preliminary data.</text>
</comment>
<reference evidence="5 6" key="1">
    <citation type="submission" date="2019-03" db="EMBL/GenBank/DDBJ databases">
        <title>Genomic Encyclopedia of Type Strains, Phase IV (KMG-IV): sequencing the most valuable type-strain genomes for metagenomic binning, comparative biology and taxonomic classification.</title>
        <authorList>
            <person name="Goeker M."/>
        </authorList>
    </citation>
    <scope>NUCLEOTIDE SEQUENCE [LARGE SCALE GENOMIC DNA]</scope>
    <source>
        <strain evidence="5 6">DSM 2132</strain>
    </source>
</reference>
<evidence type="ECO:0000256" key="3">
    <source>
        <dbReference type="HAMAP-Rule" id="MF_00535"/>
    </source>
</evidence>
<dbReference type="GO" id="GO:0008824">
    <property type="term" value="F:cyanate hydratase activity"/>
    <property type="evidence" value="ECO:0007669"/>
    <property type="project" value="UniProtKB-UniRule"/>
</dbReference>
<comment type="catalytic activity">
    <reaction evidence="3">
        <text>cyanate + hydrogencarbonate + 3 H(+) = NH4(+) + 2 CO2</text>
        <dbReference type="Rhea" id="RHEA:11120"/>
        <dbReference type="ChEBI" id="CHEBI:15378"/>
        <dbReference type="ChEBI" id="CHEBI:16526"/>
        <dbReference type="ChEBI" id="CHEBI:17544"/>
        <dbReference type="ChEBI" id="CHEBI:28938"/>
        <dbReference type="ChEBI" id="CHEBI:29195"/>
        <dbReference type="EC" id="4.2.1.104"/>
    </reaction>
</comment>
<comment type="function">
    <text evidence="1 3">Catalyzes the reaction of cyanate with bicarbonate to produce ammonia and carbon dioxide.</text>
</comment>
<dbReference type="Gene3D" id="1.10.260.40">
    <property type="entry name" value="lambda repressor-like DNA-binding domains"/>
    <property type="match status" value="1"/>
</dbReference>
<dbReference type="InterPro" id="IPR036581">
    <property type="entry name" value="Cyanate_lyase_C_sf"/>
</dbReference>
<dbReference type="SMART" id="SM01116">
    <property type="entry name" value="Cyanate_lyase"/>
    <property type="match status" value="1"/>
</dbReference>
<dbReference type="Gene3D" id="3.30.1160.10">
    <property type="entry name" value="Cyanate lyase, C-terminal domain"/>
    <property type="match status" value="1"/>
</dbReference>
<dbReference type="NCBIfam" id="TIGR00673">
    <property type="entry name" value="cynS"/>
    <property type="match status" value="1"/>
</dbReference>
<dbReference type="RefSeq" id="WP_132708623.1">
    <property type="nucleotide sequence ID" value="NZ_JACIGF010000006.1"/>
</dbReference>
<evidence type="ECO:0000256" key="1">
    <source>
        <dbReference type="ARBA" id="ARBA00003561"/>
    </source>
</evidence>
<dbReference type="GO" id="GO:0003677">
    <property type="term" value="F:DNA binding"/>
    <property type="evidence" value="ECO:0007669"/>
    <property type="project" value="InterPro"/>
</dbReference>
<dbReference type="InParanoid" id="A0A4R2PFM0"/>
<dbReference type="FunCoup" id="A0A4R2PFM0">
    <property type="interactions" value="172"/>
</dbReference>
<dbReference type="InterPro" id="IPR003712">
    <property type="entry name" value="Cyanate_lyase_C"/>
</dbReference>
<dbReference type="SUPFAM" id="SSF55234">
    <property type="entry name" value="Cyanase C-terminal domain"/>
    <property type="match status" value="1"/>
</dbReference>
<dbReference type="InterPro" id="IPR008076">
    <property type="entry name" value="Cyanase"/>
</dbReference>
<evidence type="ECO:0000313" key="6">
    <source>
        <dbReference type="Proteomes" id="UP000295399"/>
    </source>
</evidence>
<dbReference type="EMBL" id="SLXO01000006">
    <property type="protein sequence ID" value="TCP33957.1"/>
    <property type="molecule type" value="Genomic_DNA"/>
</dbReference>
<evidence type="ECO:0000256" key="2">
    <source>
        <dbReference type="ARBA" id="ARBA00023239"/>
    </source>
</evidence>
<proteinExistence type="inferred from homology"/>
<feature type="active site" evidence="3">
    <location>
        <position position="87"/>
    </location>
</feature>
<dbReference type="AlphaFoldDB" id="A0A4R2PFM0"/>
<dbReference type="OrthoDB" id="9785870at2"/>
<evidence type="ECO:0000259" key="4">
    <source>
        <dbReference type="SMART" id="SM01116"/>
    </source>
</evidence>
<feature type="active site" evidence="3">
    <location>
        <position position="90"/>
    </location>
</feature>
<dbReference type="InterPro" id="IPR048564">
    <property type="entry name" value="CYNS_N"/>
</dbReference>
<feature type="domain" description="Cyanate lyase C-terminal" evidence="4">
    <location>
        <begin position="74"/>
        <end position="146"/>
    </location>
</feature>
<sequence length="146" mass="15762">MDRDQLTHHIQDAMAAKGLSYAWVAEAAGLSPVFTTAALLGQMALPADAAARVADLLDLPEAATGLARIPSRGSLGMAVPTDPLMYRFYEIVQVYGTTLKALIEEEFGDGIMSAIDFDMAISRQPDPKGDRVKVEMTGKFLPYKKS</sequence>
<dbReference type="PANTHER" id="PTHR34186:SF2">
    <property type="entry name" value="CYANATE HYDRATASE"/>
    <property type="match status" value="1"/>
</dbReference>
<gene>
    <name evidence="3" type="primary">cynS</name>
    <name evidence="5" type="ORF">EV659_106115</name>
</gene>
<dbReference type="Pfam" id="PF21291">
    <property type="entry name" value="CYNS_N"/>
    <property type="match status" value="1"/>
</dbReference>
<dbReference type="PANTHER" id="PTHR34186">
    <property type="entry name" value="CYANATE HYDRATASE"/>
    <property type="match status" value="1"/>
</dbReference>
<protein>
    <recommendedName>
        <fullName evidence="3">Cyanate hydratase</fullName>
        <shortName evidence="3">Cyanase</shortName>
        <ecNumber evidence="3">4.2.1.104</ecNumber>
    </recommendedName>
    <alternativeName>
        <fullName evidence="3">Cyanate hydrolase</fullName>
    </alternativeName>
    <alternativeName>
        <fullName evidence="3">Cyanate lyase</fullName>
    </alternativeName>
</protein>
<feature type="active site" evidence="3">
    <location>
        <position position="113"/>
    </location>
</feature>
<dbReference type="SUPFAM" id="SSF47413">
    <property type="entry name" value="lambda repressor-like DNA-binding domains"/>
    <property type="match status" value="1"/>
</dbReference>
<comment type="similarity">
    <text evidence="3">Belongs to the cyanase family.</text>
</comment>
<name>A0A4R2PFM0_RHOSA</name>
<keyword evidence="2 3" id="KW-0456">Lyase</keyword>
<evidence type="ECO:0000313" key="5">
    <source>
        <dbReference type="EMBL" id="TCP33957.1"/>
    </source>
</evidence>
<accession>A0A4R2PFM0</accession>